<dbReference type="Proteomes" id="UP000324222">
    <property type="component" value="Unassembled WGS sequence"/>
</dbReference>
<accession>A0A5B7CYE6</accession>
<gene>
    <name evidence="1" type="ORF">E2C01_007154</name>
</gene>
<dbReference type="EMBL" id="VSRR010000348">
    <property type="protein sequence ID" value="MPC14389.1"/>
    <property type="molecule type" value="Genomic_DNA"/>
</dbReference>
<dbReference type="AlphaFoldDB" id="A0A5B7CYE6"/>
<name>A0A5B7CYE6_PORTR</name>
<keyword evidence="2" id="KW-1185">Reference proteome</keyword>
<proteinExistence type="predicted"/>
<reference evidence="1 2" key="1">
    <citation type="submission" date="2019-05" db="EMBL/GenBank/DDBJ databases">
        <title>Another draft genome of Portunus trituberculatus and its Hox gene families provides insights of decapod evolution.</title>
        <authorList>
            <person name="Jeong J.-H."/>
            <person name="Song I."/>
            <person name="Kim S."/>
            <person name="Choi T."/>
            <person name="Kim D."/>
            <person name="Ryu S."/>
            <person name="Kim W."/>
        </authorList>
    </citation>
    <scope>NUCLEOTIDE SEQUENCE [LARGE SCALE GENOMIC DNA]</scope>
    <source>
        <tissue evidence="1">Muscle</tissue>
    </source>
</reference>
<evidence type="ECO:0000313" key="1">
    <source>
        <dbReference type="EMBL" id="MPC14389.1"/>
    </source>
</evidence>
<comment type="caution">
    <text evidence="1">The sequence shown here is derived from an EMBL/GenBank/DDBJ whole genome shotgun (WGS) entry which is preliminary data.</text>
</comment>
<protein>
    <submittedName>
        <fullName evidence="1">Uncharacterized protein</fullName>
    </submittedName>
</protein>
<evidence type="ECO:0000313" key="2">
    <source>
        <dbReference type="Proteomes" id="UP000324222"/>
    </source>
</evidence>
<sequence>MCPSTEGIKIVETLAINLLTSIDPYLCQ</sequence>
<organism evidence="1 2">
    <name type="scientific">Portunus trituberculatus</name>
    <name type="common">Swimming crab</name>
    <name type="synonym">Neptunus trituberculatus</name>
    <dbReference type="NCBI Taxonomy" id="210409"/>
    <lineage>
        <taxon>Eukaryota</taxon>
        <taxon>Metazoa</taxon>
        <taxon>Ecdysozoa</taxon>
        <taxon>Arthropoda</taxon>
        <taxon>Crustacea</taxon>
        <taxon>Multicrustacea</taxon>
        <taxon>Malacostraca</taxon>
        <taxon>Eumalacostraca</taxon>
        <taxon>Eucarida</taxon>
        <taxon>Decapoda</taxon>
        <taxon>Pleocyemata</taxon>
        <taxon>Brachyura</taxon>
        <taxon>Eubrachyura</taxon>
        <taxon>Portunoidea</taxon>
        <taxon>Portunidae</taxon>
        <taxon>Portuninae</taxon>
        <taxon>Portunus</taxon>
    </lineage>
</organism>